<dbReference type="PANTHER" id="PTHR23501">
    <property type="entry name" value="MAJOR FACILITATOR SUPERFAMILY"/>
    <property type="match status" value="1"/>
</dbReference>
<gene>
    <name evidence="6" type="ORF">FOTG_18218</name>
</gene>
<evidence type="ECO:0008006" key="7">
    <source>
        <dbReference type="Google" id="ProtNLM"/>
    </source>
</evidence>
<evidence type="ECO:0000256" key="2">
    <source>
        <dbReference type="ARBA" id="ARBA00022692"/>
    </source>
</evidence>
<evidence type="ECO:0000256" key="5">
    <source>
        <dbReference type="SAM" id="Phobius"/>
    </source>
</evidence>
<evidence type="ECO:0000256" key="1">
    <source>
        <dbReference type="ARBA" id="ARBA00004141"/>
    </source>
</evidence>
<feature type="transmembrane region" description="Helical" evidence="5">
    <location>
        <begin position="31"/>
        <end position="50"/>
    </location>
</feature>
<dbReference type="Gene3D" id="1.20.1250.20">
    <property type="entry name" value="MFS general substrate transporter like domains"/>
    <property type="match status" value="1"/>
</dbReference>
<comment type="subcellular location">
    <subcellularLocation>
        <location evidence="1">Membrane</location>
        <topology evidence="1">Multi-pass membrane protein</topology>
    </subcellularLocation>
</comment>
<proteinExistence type="predicted"/>
<dbReference type="HOGENOM" id="CLU_1906827_0_0_1"/>
<reference evidence="6" key="2">
    <citation type="submission" date="2014-03" db="EMBL/GenBank/DDBJ databases">
        <title>The Genome Annotation of Fusarium oxysporum Cotton.</title>
        <authorList>
            <consortium name="The Broad Institute Genomics Platform"/>
            <person name="Ma L.-J."/>
            <person name="Corby-Kistler H."/>
            <person name="Broz K."/>
            <person name="Gale L.R."/>
            <person name="Jonkers W."/>
            <person name="O'Donnell K."/>
            <person name="Ploetz R."/>
            <person name="Steinberg C."/>
            <person name="Schwartz D.C."/>
            <person name="VanEtten H."/>
            <person name="Zhou S."/>
            <person name="Young S.K."/>
            <person name="Zeng Q."/>
            <person name="Gargeya S."/>
            <person name="Fitzgerald M."/>
            <person name="Abouelleil A."/>
            <person name="Alvarado L."/>
            <person name="Chapman S.B."/>
            <person name="Gainer-Dewar J."/>
            <person name="Goldberg J."/>
            <person name="Griggs A."/>
            <person name="Gujja S."/>
            <person name="Hansen M."/>
            <person name="Howarth C."/>
            <person name="Imamovic A."/>
            <person name="Ireland A."/>
            <person name="Larimer J."/>
            <person name="McCowan C."/>
            <person name="Murphy C."/>
            <person name="Pearson M."/>
            <person name="Poon T.W."/>
            <person name="Priest M."/>
            <person name="Roberts A."/>
            <person name="Saif S."/>
            <person name="Shea T."/>
            <person name="Sykes S."/>
            <person name="Wortman J."/>
            <person name="Nusbaum C."/>
            <person name="Birren B."/>
        </authorList>
    </citation>
    <scope>NUCLEOTIDE SEQUENCE</scope>
    <source>
        <strain evidence="6">25433</strain>
    </source>
</reference>
<dbReference type="GO" id="GO:0015343">
    <property type="term" value="F:siderophore-iron transmembrane transporter activity"/>
    <property type="evidence" value="ECO:0007669"/>
    <property type="project" value="TreeGrafter"/>
</dbReference>
<protein>
    <recommendedName>
        <fullName evidence="7">Major facilitator superfamily (MFS) profile domain-containing protein</fullName>
    </recommendedName>
</protein>
<name>X0KIL7_FUSOX</name>
<dbReference type="GO" id="GO:0005886">
    <property type="term" value="C:plasma membrane"/>
    <property type="evidence" value="ECO:0007669"/>
    <property type="project" value="TreeGrafter"/>
</dbReference>
<dbReference type="SUPFAM" id="SSF103473">
    <property type="entry name" value="MFS general substrate transporter"/>
    <property type="match status" value="1"/>
</dbReference>
<keyword evidence="2 5" id="KW-0812">Transmembrane</keyword>
<dbReference type="AlphaFoldDB" id="X0KIL7"/>
<dbReference type="PANTHER" id="PTHR23501:SF87">
    <property type="entry name" value="SIDEROPHORE IRON TRANSPORTER 2"/>
    <property type="match status" value="1"/>
</dbReference>
<dbReference type="Proteomes" id="UP000030701">
    <property type="component" value="Unassembled WGS sequence"/>
</dbReference>
<accession>X0KIL7</accession>
<dbReference type="EMBL" id="KK035298">
    <property type="protein sequence ID" value="EXM13328.1"/>
    <property type="molecule type" value="Genomic_DNA"/>
</dbReference>
<evidence type="ECO:0000313" key="6">
    <source>
        <dbReference type="EMBL" id="EXM13328.1"/>
    </source>
</evidence>
<organism evidence="6">
    <name type="scientific">Fusarium oxysporum f. sp. vasinfectum 25433</name>
    <dbReference type="NCBI Taxonomy" id="1089449"/>
    <lineage>
        <taxon>Eukaryota</taxon>
        <taxon>Fungi</taxon>
        <taxon>Dikarya</taxon>
        <taxon>Ascomycota</taxon>
        <taxon>Pezizomycotina</taxon>
        <taxon>Sordariomycetes</taxon>
        <taxon>Hypocreomycetidae</taxon>
        <taxon>Hypocreales</taxon>
        <taxon>Nectriaceae</taxon>
        <taxon>Fusarium</taxon>
        <taxon>Fusarium oxysporum species complex</taxon>
    </lineage>
</organism>
<evidence type="ECO:0000256" key="4">
    <source>
        <dbReference type="ARBA" id="ARBA00023136"/>
    </source>
</evidence>
<reference evidence="6" key="1">
    <citation type="submission" date="2011-11" db="EMBL/GenBank/DDBJ databases">
        <title>The Genome Sequence of Fusarium oxysporum Cotton.</title>
        <authorList>
            <consortium name="The Broad Institute Genome Sequencing Platform"/>
            <person name="Ma L.-J."/>
            <person name="Gale L.R."/>
            <person name="Schwartz D.C."/>
            <person name="Zhou S."/>
            <person name="Corby-Kistler H."/>
            <person name="Young S.K."/>
            <person name="Zeng Q."/>
            <person name="Gargeya S."/>
            <person name="Fitzgerald M."/>
            <person name="Haas B."/>
            <person name="Abouelleil A."/>
            <person name="Alvarado L."/>
            <person name="Arachchi H.M."/>
            <person name="Berlin A."/>
            <person name="Brown A."/>
            <person name="Chapman S.B."/>
            <person name="Chen Z."/>
            <person name="Dunbar C."/>
            <person name="Freedman E."/>
            <person name="Gearin G."/>
            <person name="Goldberg J."/>
            <person name="Griggs A."/>
            <person name="Gujja S."/>
            <person name="Heiman D."/>
            <person name="Howarth C."/>
            <person name="Larson L."/>
            <person name="Lui A."/>
            <person name="MacDonald P.J.P."/>
            <person name="Montmayeur A."/>
            <person name="Murphy C."/>
            <person name="Neiman D."/>
            <person name="Pearson M."/>
            <person name="Priest M."/>
            <person name="Roberts A."/>
            <person name="Saif S."/>
            <person name="Shea T."/>
            <person name="Shenoy N."/>
            <person name="Sisk P."/>
            <person name="Stolte C."/>
            <person name="Sykes S."/>
            <person name="Wortman J."/>
            <person name="Nusbaum C."/>
            <person name="Birren B."/>
        </authorList>
    </citation>
    <scope>NUCLEOTIDE SEQUENCE [LARGE SCALE GENOMIC DNA]</scope>
    <source>
        <strain evidence="6">25433</strain>
    </source>
</reference>
<evidence type="ECO:0000256" key="3">
    <source>
        <dbReference type="ARBA" id="ARBA00022989"/>
    </source>
</evidence>
<dbReference type="InterPro" id="IPR036259">
    <property type="entry name" value="MFS_trans_sf"/>
</dbReference>
<keyword evidence="4 5" id="KW-0472">Membrane</keyword>
<keyword evidence="3 5" id="KW-1133">Transmembrane helix</keyword>
<sequence>MHYAIFTPFFPSYLQVAGGFSPSHATSVDNALLIAVQVAAIFVGLFIKYTKRTRPSVCFGVLITILGQDLLIYFVSRDSGAINSHEASFVVAKVLIRIGLAFQGTGAQIAIQILIPQEDMPVATAVYFASMKL</sequence>